<gene>
    <name evidence="3" type="ORF">FPL14_24120</name>
</gene>
<evidence type="ECO:0000259" key="2">
    <source>
        <dbReference type="SMART" id="SM00858"/>
    </source>
</evidence>
<dbReference type="Gene3D" id="2.30.130.110">
    <property type="match status" value="1"/>
</dbReference>
<organism evidence="3 4">
    <name type="scientific">Cohnella cholangitidis</name>
    <dbReference type="NCBI Taxonomy" id="2598458"/>
    <lineage>
        <taxon>Bacteria</taxon>
        <taxon>Bacillati</taxon>
        <taxon>Bacillota</taxon>
        <taxon>Bacilli</taxon>
        <taxon>Bacillales</taxon>
        <taxon>Paenibacillaceae</taxon>
        <taxon>Cohnella</taxon>
    </lineage>
</organism>
<dbReference type="KEGG" id="cchl:FPL14_24120"/>
<keyword evidence="4" id="KW-1185">Reference proteome</keyword>
<dbReference type="SMART" id="SM00858">
    <property type="entry name" value="SAF"/>
    <property type="match status" value="1"/>
</dbReference>
<dbReference type="Pfam" id="PF08666">
    <property type="entry name" value="SAF"/>
    <property type="match status" value="1"/>
</dbReference>
<dbReference type="CDD" id="cd11613">
    <property type="entry name" value="SAF_AH_GD"/>
    <property type="match status" value="1"/>
</dbReference>
<keyword evidence="1" id="KW-0456">Lyase</keyword>
<dbReference type="PANTHER" id="PTHR30536">
    <property type="entry name" value="ALTRONATE/GALACTARATE DEHYDRATASE"/>
    <property type="match status" value="1"/>
</dbReference>
<dbReference type="Proteomes" id="UP000515679">
    <property type="component" value="Chromosome"/>
</dbReference>
<proteinExistence type="predicted"/>
<reference evidence="3 4" key="1">
    <citation type="submission" date="2019-07" db="EMBL/GenBank/DDBJ databases">
        <authorList>
            <person name="Kim J.K."/>
            <person name="Cheong H.-M."/>
            <person name="Choi Y."/>
            <person name="Hwang K.J."/>
            <person name="Lee S."/>
            <person name="Choi C."/>
        </authorList>
    </citation>
    <scope>NUCLEOTIDE SEQUENCE [LARGE SCALE GENOMIC DNA]</scope>
    <source>
        <strain evidence="3 4">KS 22</strain>
    </source>
</reference>
<dbReference type="AlphaFoldDB" id="A0A7G5C3Y1"/>
<feature type="domain" description="SAF" evidence="2">
    <location>
        <begin position="16"/>
        <end position="90"/>
    </location>
</feature>
<dbReference type="InterPro" id="IPR044144">
    <property type="entry name" value="SAF_UxaA/GarD"/>
</dbReference>
<evidence type="ECO:0000313" key="3">
    <source>
        <dbReference type="EMBL" id="QMV43915.1"/>
    </source>
</evidence>
<protein>
    <submittedName>
        <fullName evidence="3">Hydrolase</fullName>
    </submittedName>
</protein>
<keyword evidence="3" id="KW-0378">Hydrolase</keyword>
<name>A0A7G5C3Y1_9BACL</name>
<dbReference type="GO" id="GO:0016787">
    <property type="term" value="F:hydrolase activity"/>
    <property type="evidence" value="ECO:0007669"/>
    <property type="project" value="UniProtKB-KW"/>
</dbReference>
<dbReference type="EMBL" id="CP041969">
    <property type="protein sequence ID" value="QMV43915.1"/>
    <property type="molecule type" value="Genomic_DNA"/>
</dbReference>
<dbReference type="PANTHER" id="PTHR30536:SF5">
    <property type="entry name" value="ALTRONATE DEHYDRATASE"/>
    <property type="match status" value="1"/>
</dbReference>
<evidence type="ECO:0000313" key="4">
    <source>
        <dbReference type="Proteomes" id="UP000515679"/>
    </source>
</evidence>
<dbReference type="InterPro" id="IPR052172">
    <property type="entry name" value="UxaA_altronate/galactarate_dh"/>
</dbReference>
<dbReference type="RefSeq" id="WP_182300150.1">
    <property type="nucleotide sequence ID" value="NZ_CP041969.1"/>
</dbReference>
<sequence>MNDKFRQASFQIEKDDNVVVALSDLEPGRVRIHGSSRLETIEITDPVKQGHKIANNAIRAGEPVLKYGVAIGIAIHDIEPGTWVHLHNCKSYYDKRSSTLDPVSGAPTDIQYD</sequence>
<evidence type="ECO:0000256" key="1">
    <source>
        <dbReference type="ARBA" id="ARBA00023239"/>
    </source>
</evidence>
<dbReference type="GO" id="GO:0016829">
    <property type="term" value="F:lyase activity"/>
    <property type="evidence" value="ECO:0007669"/>
    <property type="project" value="UniProtKB-KW"/>
</dbReference>
<accession>A0A7G5C3Y1</accession>
<dbReference type="InterPro" id="IPR013974">
    <property type="entry name" value="SAF"/>
</dbReference>
<dbReference type="GO" id="GO:0019698">
    <property type="term" value="P:D-galacturonate catabolic process"/>
    <property type="evidence" value="ECO:0007669"/>
    <property type="project" value="TreeGrafter"/>
</dbReference>